<keyword evidence="7" id="KW-0406">Ion transport</keyword>
<dbReference type="AlphaFoldDB" id="A0AAW0B711"/>
<feature type="region of interest" description="Disordered" evidence="8">
    <location>
        <begin position="1"/>
        <end position="24"/>
    </location>
</feature>
<feature type="transmembrane region" description="Helical" evidence="7">
    <location>
        <begin position="414"/>
        <end position="438"/>
    </location>
</feature>
<evidence type="ECO:0000256" key="3">
    <source>
        <dbReference type="ARBA" id="ARBA00022448"/>
    </source>
</evidence>
<keyword evidence="6 7" id="KW-0472">Membrane</keyword>
<comment type="function">
    <text evidence="7">May be involved in iron transport and iron homeostasis.</text>
</comment>
<reference evidence="9 10" key="1">
    <citation type="submission" date="2024-01" db="EMBL/GenBank/DDBJ databases">
        <title>A draft genome for a cacao thread blight-causing isolate of Paramarasmius palmivorus.</title>
        <authorList>
            <person name="Baruah I.K."/>
            <person name="Bukari Y."/>
            <person name="Amoako-Attah I."/>
            <person name="Meinhardt L.W."/>
            <person name="Bailey B.A."/>
            <person name="Cohen S.P."/>
        </authorList>
    </citation>
    <scope>NUCLEOTIDE SEQUENCE [LARGE SCALE GENOMIC DNA]</scope>
    <source>
        <strain evidence="9 10">GH-12</strain>
    </source>
</reference>
<feature type="transmembrane region" description="Helical" evidence="7">
    <location>
        <begin position="489"/>
        <end position="508"/>
    </location>
</feature>
<dbReference type="PANTHER" id="PTHR11660">
    <property type="entry name" value="SOLUTE CARRIER FAMILY 40 MEMBER"/>
    <property type="match status" value="1"/>
</dbReference>
<keyword evidence="4 7" id="KW-0812">Transmembrane</keyword>
<evidence type="ECO:0000256" key="1">
    <source>
        <dbReference type="ARBA" id="ARBA00004141"/>
    </source>
</evidence>
<dbReference type="Pfam" id="PF06963">
    <property type="entry name" value="FPN1"/>
    <property type="match status" value="1"/>
</dbReference>
<name>A0AAW0B711_9AGAR</name>
<comment type="caution">
    <text evidence="9">The sequence shown here is derived from an EMBL/GenBank/DDBJ whole genome shotgun (WGS) entry which is preliminary data.</text>
</comment>
<protein>
    <recommendedName>
        <fullName evidence="7">Solute carrier family 40 member</fullName>
    </recommendedName>
</protein>
<keyword evidence="3 7" id="KW-0813">Transport</keyword>
<dbReference type="PANTHER" id="PTHR11660:SF57">
    <property type="entry name" value="SOLUTE CARRIER FAMILY 40 MEMBER"/>
    <property type="match status" value="1"/>
</dbReference>
<evidence type="ECO:0000256" key="5">
    <source>
        <dbReference type="ARBA" id="ARBA00022989"/>
    </source>
</evidence>
<dbReference type="SUPFAM" id="SSF103473">
    <property type="entry name" value="MFS general substrate transporter"/>
    <property type="match status" value="1"/>
</dbReference>
<comment type="subcellular location">
    <subcellularLocation>
        <location evidence="1 7">Membrane</location>
        <topology evidence="1 7">Multi-pass membrane protein</topology>
    </subcellularLocation>
</comment>
<gene>
    <name evidence="9" type="ORF">VNI00_017181</name>
</gene>
<evidence type="ECO:0000256" key="4">
    <source>
        <dbReference type="ARBA" id="ARBA00022692"/>
    </source>
</evidence>
<feature type="transmembrane region" description="Helical" evidence="7">
    <location>
        <begin position="349"/>
        <end position="371"/>
    </location>
</feature>
<accession>A0AAW0B711</accession>
<evidence type="ECO:0000313" key="10">
    <source>
        <dbReference type="Proteomes" id="UP001383192"/>
    </source>
</evidence>
<sequence>MDETTSPSARINDEEEPLLSRESGLDSRNRFDPIGLRCLLIQHLSSAWGDRTAEFALYLYLIIYFKTTLLPSSILGFSMTFSGIALSRWMGSLVDRYEKLHLVRAGIVIQKLSTVVAYTSFVFMLSSTPPSMGFIQPRTLTLESNPVLSPLFIILVLSGCVIHLSNICISIAVERDWATCISQGPDLSRKLAKLNMYLRQINLMCKLCAPLFVSFLTVKLDKSDKGVQSIVVLGLVALITMVFELYWIGVVYKRFPQLAEEQERKNAERRLRTVRGNDASATSPLSQGSLASRVSRDLEDLLSLRDWRELVHLPVFFSSLSISLLYLTVLSFDGIMVGYLKTLSFSDDFIAEMRGLCVITGLLGTAIASPLEQKIGSVRAGNWSIWSMVFTLIPVIVSFYAFSPNDPTPPRSGSSLGVLGAILLFGGMALSRIGLWAFDLIQTKQLQTALTAHPRRNTLTALQFTMQNIADLCKYLLTMVLYQPSQFRWAATVSFASVSTGAVIYMVYVKKESGHITHIPPIKMDWIRKVL</sequence>
<feature type="transmembrane region" description="Helical" evidence="7">
    <location>
        <begin position="230"/>
        <end position="252"/>
    </location>
</feature>
<feature type="transmembrane region" description="Helical" evidence="7">
    <location>
        <begin position="57"/>
        <end position="86"/>
    </location>
</feature>
<feature type="transmembrane region" description="Helical" evidence="7">
    <location>
        <begin position="383"/>
        <end position="402"/>
    </location>
</feature>
<feature type="transmembrane region" description="Helical" evidence="7">
    <location>
        <begin position="147"/>
        <end position="173"/>
    </location>
</feature>
<dbReference type="EMBL" id="JAYKXP010000159">
    <property type="protein sequence ID" value="KAK7021892.1"/>
    <property type="molecule type" value="Genomic_DNA"/>
</dbReference>
<proteinExistence type="inferred from homology"/>
<evidence type="ECO:0000313" key="9">
    <source>
        <dbReference type="EMBL" id="KAK7021892.1"/>
    </source>
</evidence>
<dbReference type="GO" id="GO:0005381">
    <property type="term" value="F:iron ion transmembrane transporter activity"/>
    <property type="evidence" value="ECO:0007669"/>
    <property type="project" value="UniProtKB-UniRule"/>
</dbReference>
<evidence type="ECO:0000256" key="2">
    <source>
        <dbReference type="ARBA" id="ARBA00006279"/>
    </source>
</evidence>
<feature type="transmembrane region" description="Helical" evidence="7">
    <location>
        <begin position="107"/>
        <end position="127"/>
    </location>
</feature>
<comment type="similarity">
    <text evidence="2 7">Belongs to the ferroportin (FP) (TC 2.A.100) family. SLC40A subfamily.</text>
</comment>
<evidence type="ECO:0000256" key="7">
    <source>
        <dbReference type="RuleBase" id="RU365065"/>
    </source>
</evidence>
<evidence type="ECO:0000256" key="8">
    <source>
        <dbReference type="SAM" id="MobiDB-lite"/>
    </source>
</evidence>
<dbReference type="InterPro" id="IPR036259">
    <property type="entry name" value="MFS_trans_sf"/>
</dbReference>
<dbReference type="GO" id="GO:0016020">
    <property type="term" value="C:membrane"/>
    <property type="evidence" value="ECO:0007669"/>
    <property type="project" value="UniProtKB-SubCell"/>
</dbReference>
<feature type="transmembrane region" description="Helical" evidence="7">
    <location>
        <begin position="197"/>
        <end position="218"/>
    </location>
</feature>
<dbReference type="Proteomes" id="UP001383192">
    <property type="component" value="Unassembled WGS sequence"/>
</dbReference>
<feature type="transmembrane region" description="Helical" evidence="7">
    <location>
        <begin position="310"/>
        <end position="329"/>
    </location>
</feature>
<organism evidence="9 10">
    <name type="scientific">Paramarasmius palmivorus</name>
    <dbReference type="NCBI Taxonomy" id="297713"/>
    <lineage>
        <taxon>Eukaryota</taxon>
        <taxon>Fungi</taxon>
        <taxon>Dikarya</taxon>
        <taxon>Basidiomycota</taxon>
        <taxon>Agaricomycotina</taxon>
        <taxon>Agaricomycetes</taxon>
        <taxon>Agaricomycetidae</taxon>
        <taxon>Agaricales</taxon>
        <taxon>Marasmiineae</taxon>
        <taxon>Marasmiaceae</taxon>
        <taxon>Paramarasmius</taxon>
    </lineage>
</organism>
<dbReference type="InterPro" id="IPR009716">
    <property type="entry name" value="Ferroportin-1"/>
</dbReference>
<evidence type="ECO:0000256" key="6">
    <source>
        <dbReference type="ARBA" id="ARBA00023136"/>
    </source>
</evidence>
<keyword evidence="10" id="KW-1185">Reference proteome</keyword>
<keyword evidence="5 7" id="KW-1133">Transmembrane helix</keyword>